<feature type="domain" description="RNase H type-1" evidence="2">
    <location>
        <begin position="373"/>
        <end position="510"/>
    </location>
</feature>
<name>A0AAV4J1N0_9GAST</name>
<dbReference type="InterPro" id="IPR012337">
    <property type="entry name" value="RNaseH-like_sf"/>
</dbReference>
<dbReference type="GO" id="GO:0006259">
    <property type="term" value="P:DNA metabolic process"/>
    <property type="evidence" value="ECO:0007669"/>
    <property type="project" value="UniProtKB-ARBA"/>
</dbReference>
<organism evidence="3 4">
    <name type="scientific">Elysia marginata</name>
    <dbReference type="NCBI Taxonomy" id="1093978"/>
    <lineage>
        <taxon>Eukaryota</taxon>
        <taxon>Metazoa</taxon>
        <taxon>Spiralia</taxon>
        <taxon>Lophotrochozoa</taxon>
        <taxon>Mollusca</taxon>
        <taxon>Gastropoda</taxon>
        <taxon>Heterobranchia</taxon>
        <taxon>Euthyneura</taxon>
        <taxon>Panpulmonata</taxon>
        <taxon>Sacoglossa</taxon>
        <taxon>Placobranchoidea</taxon>
        <taxon>Plakobranchidae</taxon>
        <taxon>Elysia</taxon>
    </lineage>
</organism>
<dbReference type="PANTHER" id="PTHR33481:SF1">
    <property type="entry name" value="ENDONUCLEASE_EXONUCLEASE_PHOSPHATASE DOMAIN-CONTAINING PROTEIN-RELATED"/>
    <property type="match status" value="1"/>
</dbReference>
<accession>A0AAV4J1N0</accession>
<dbReference type="PANTHER" id="PTHR33481">
    <property type="entry name" value="REVERSE TRANSCRIPTASE"/>
    <property type="match status" value="1"/>
</dbReference>
<gene>
    <name evidence="3" type="ORF">ElyMa_001466200</name>
</gene>
<sequence>MAHGPVVENVKNEMSTMPSENYNKAFLSNRQSRVRFEGKTSHYKKFTGRVPQGGVLSPTLFLIFINDISSNLPEGVEVSLFADDLALLAQNEDLEQASSLLQQGLEYIEKWSKKWKMTLNVDKCEVTHFFKWTKEASWRPNVKLLDRRLKYSDSPTFLGVTFDRQLTFRKHVDKIKEKANKRLNVLRCLSGKSWGADKEDLRIVYLAYIKSAIDYASNAWYPCLAKDSRQKLETVQNAAARTITGCTKNTNNKLLLNEAKLLPLEVESTISKSAEYERSLRLPETDPSRKTAENPVRTRLRSLGTWRETGKDKAYICGLEDFPREKLVPVPDIPPWQVPETFTCCATLGEGISKADAPEELKKTVEDTMKKLNKPDVEVFTDGSARDGVFFLGEGILVIEKEERHSLSIAAGRYGSSYRAESMAPKKALSWLQEREKEGTRKLYTDSQSLVRRLEEGPTLTKTSLENEMWTLIHQICSRNATNLHIQWIPGHCGIAGNDEADHLANQSQIEDQREV</sequence>
<evidence type="ECO:0000313" key="4">
    <source>
        <dbReference type="Proteomes" id="UP000762676"/>
    </source>
</evidence>
<dbReference type="SUPFAM" id="SSF56672">
    <property type="entry name" value="DNA/RNA polymerases"/>
    <property type="match status" value="1"/>
</dbReference>
<evidence type="ECO:0000259" key="1">
    <source>
        <dbReference type="PROSITE" id="PS50878"/>
    </source>
</evidence>
<dbReference type="Proteomes" id="UP000762676">
    <property type="component" value="Unassembled WGS sequence"/>
</dbReference>
<dbReference type="InterPro" id="IPR000477">
    <property type="entry name" value="RT_dom"/>
</dbReference>
<keyword evidence="4" id="KW-1185">Reference proteome</keyword>
<comment type="caution">
    <text evidence="3">The sequence shown here is derived from an EMBL/GenBank/DDBJ whole genome shotgun (WGS) entry which is preliminary data.</text>
</comment>
<dbReference type="PROSITE" id="PS50878">
    <property type="entry name" value="RT_POL"/>
    <property type="match status" value="1"/>
</dbReference>
<dbReference type="GO" id="GO:0003676">
    <property type="term" value="F:nucleic acid binding"/>
    <property type="evidence" value="ECO:0007669"/>
    <property type="project" value="InterPro"/>
</dbReference>
<evidence type="ECO:0000313" key="3">
    <source>
        <dbReference type="EMBL" id="GFS16180.1"/>
    </source>
</evidence>
<dbReference type="Gene3D" id="3.30.420.10">
    <property type="entry name" value="Ribonuclease H-like superfamily/Ribonuclease H"/>
    <property type="match status" value="1"/>
</dbReference>
<dbReference type="AlphaFoldDB" id="A0AAV4J1N0"/>
<dbReference type="EMBL" id="BMAT01002887">
    <property type="protein sequence ID" value="GFS16180.1"/>
    <property type="molecule type" value="Genomic_DNA"/>
</dbReference>
<dbReference type="SUPFAM" id="SSF53098">
    <property type="entry name" value="Ribonuclease H-like"/>
    <property type="match status" value="1"/>
</dbReference>
<dbReference type="GO" id="GO:0004523">
    <property type="term" value="F:RNA-DNA hybrid ribonuclease activity"/>
    <property type="evidence" value="ECO:0007669"/>
    <property type="project" value="InterPro"/>
</dbReference>
<reference evidence="3 4" key="1">
    <citation type="journal article" date="2021" name="Elife">
        <title>Chloroplast acquisition without the gene transfer in kleptoplastic sea slugs, Plakobranchus ocellatus.</title>
        <authorList>
            <person name="Maeda T."/>
            <person name="Takahashi S."/>
            <person name="Yoshida T."/>
            <person name="Shimamura S."/>
            <person name="Takaki Y."/>
            <person name="Nagai Y."/>
            <person name="Toyoda A."/>
            <person name="Suzuki Y."/>
            <person name="Arimoto A."/>
            <person name="Ishii H."/>
            <person name="Satoh N."/>
            <person name="Nishiyama T."/>
            <person name="Hasebe M."/>
            <person name="Maruyama T."/>
            <person name="Minagawa J."/>
            <person name="Obokata J."/>
            <person name="Shigenobu S."/>
        </authorList>
    </citation>
    <scope>NUCLEOTIDE SEQUENCE [LARGE SCALE GENOMIC DNA]</scope>
</reference>
<evidence type="ECO:0000259" key="2">
    <source>
        <dbReference type="PROSITE" id="PS50879"/>
    </source>
</evidence>
<dbReference type="Pfam" id="PF00075">
    <property type="entry name" value="RNase_H"/>
    <property type="match status" value="1"/>
</dbReference>
<dbReference type="InterPro" id="IPR036397">
    <property type="entry name" value="RNaseH_sf"/>
</dbReference>
<protein>
    <submittedName>
        <fullName evidence="3">Retrovirus-related Pol polyprotein from type-1 retrotransposable element R1</fullName>
    </submittedName>
</protein>
<feature type="domain" description="Reverse transcriptase" evidence="1">
    <location>
        <begin position="1"/>
        <end position="162"/>
    </location>
</feature>
<dbReference type="CDD" id="cd09276">
    <property type="entry name" value="Rnase_HI_RT_non_LTR"/>
    <property type="match status" value="1"/>
</dbReference>
<proteinExistence type="predicted"/>
<dbReference type="Pfam" id="PF00078">
    <property type="entry name" value="RVT_1"/>
    <property type="match status" value="1"/>
</dbReference>
<dbReference type="InterPro" id="IPR043502">
    <property type="entry name" value="DNA/RNA_pol_sf"/>
</dbReference>
<dbReference type="InterPro" id="IPR002156">
    <property type="entry name" value="RNaseH_domain"/>
</dbReference>
<dbReference type="PROSITE" id="PS50879">
    <property type="entry name" value="RNASE_H_1"/>
    <property type="match status" value="1"/>
</dbReference>